<comment type="caution">
    <text evidence="2">The sequence shown here is derived from an EMBL/GenBank/DDBJ whole genome shotgun (WGS) entry which is preliminary data.</text>
</comment>
<evidence type="ECO:0000256" key="1">
    <source>
        <dbReference type="SAM" id="MobiDB-lite"/>
    </source>
</evidence>
<sequence length="149" mass="16089">MIQASAFGFSAFAVKGLCSSPPVSDKGPENEVRTGNSSAFCLVSAVGNIAGFSGNRFGHDTGTRFTIPHTVPVAESFRIEALDFLTNKQQNPDGFSPKTLKNEQIRKSGLKRESPRCPCLWLPVQMHQATHATYSPEPGSSMNMNISTL</sequence>
<evidence type="ECO:0000313" key="2">
    <source>
        <dbReference type="EMBL" id="KAK8482023.1"/>
    </source>
</evidence>
<reference evidence="2 3" key="1">
    <citation type="journal article" date="2024" name="G3 (Bethesda)">
        <title>Genome assembly of Hibiscus sabdariffa L. provides insights into metabolisms of medicinal natural products.</title>
        <authorList>
            <person name="Kim T."/>
        </authorList>
    </citation>
    <scope>NUCLEOTIDE SEQUENCE [LARGE SCALE GENOMIC DNA]</scope>
    <source>
        <strain evidence="2">TK-2024</strain>
        <tissue evidence="2">Old leaves</tissue>
    </source>
</reference>
<dbReference type="Proteomes" id="UP001396334">
    <property type="component" value="Unassembled WGS sequence"/>
</dbReference>
<gene>
    <name evidence="2" type="ORF">V6N11_071050</name>
</gene>
<name>A0ABR1ZNB8_9ROSI</name>
<keyword evidence="3" id="KW-1185">Reference proteome</keyword>
<dbReference type="EMBL" id="JBBPBN010000827">
    <property type="protein sequence ID" value="KAK8482023.1"/>
    <property type="molecule type" value="Genomic_DNA"/>
</dbReference>
<proteinExistence type="predicted"/>
<organism evidence="2 3">
    <name type="scientific">Hibiscus sabdariffa</name>
    <name type="common">roselle</name>
    <dbReference type="NCBI Taxonomy" id="183260"/>
    <lineage>
        <taxon>Eukaryota</taxon>
        <taxon>Viridiplantae</taxon>
        <taxon>Streptophyta</taxon>
        <taxon>Embryophyta</taxon>
        <taxon>Tracheophyta</taxon>
        <taxon>Spermatophyta</taxon>
        <taxon>Magnoliopsida</taxon>
        <taxon>eudicotyledons</taxon>
        <taxon>Gunneridae</taxon>
        <taxon>Pentapetalae</taxon>
        <taxon>rosids</taxon>
        <taxon>malvids</taxon>
        <taxon>Malvales</taxon>
        <taxon>Malvaceae</taxon>
        <taxon>Malvoideae</taxon>
        <taxon>Hibiscus</taxon>
    </lineage>
</organism>
<feature type="region of interest" description="Disordered" evidence="1">
    <location>
        <begin position="88"/>
        <end position="108"/>
    </location>
</feature>
<evidence type="ECO:0000313" key="3">
    <source>
        <dbReference type="Proteomes" id="UP001396334"/>
    </source>
</evidence>
<accession>A0ABR1ZNB8</accession>
<protein>
    <submittedName>
        <fullName evidence="2">Uncharacterized protein</fullName>
    </submittedName>
</protein>